<proteinExistence type="predicted"/>
<evidence type="ECO:0000313" key="2">
    <source>
        <dbReference type="Proteomes" id="UP000245137"/>
    </source>
</evidence>
<protein>
    <submittedName>
        <fullName evidence="1">DUF2267 domain-containing protein</fullName>
    </submittedName>
</protein>
<dbReference type="AlphaFoldDB" id="A0A2U1SV02"/>
<dbReference type="Proteomes" id="UP000245137">
    <property type="component" value="Unassembled WGS sequence"/>
</dbReference>
<dbReference type="RefSeq" id="WP_108915728.1">
    <property type="nucleotide sequence ID" value="NZ_BGJY01000001.1"/>
</dbReference>
<evidence type="ECO:0000313" key="1">
    <source>
        <dbReference type="EMBL" id="PWB95440.1"/>
    </source>
</evidence>
<gene>
    <name evidence="1" type="ORF">C5689_02665</name>
</gene>
<keyword evidence="2" id="KW-1185">Reference proteome</keyword>
<organism evidence="1 2">
    <name type="scientific">Methylosinus sporium</name>
    <dbReference type="NCBI Taxonomy" id="428"/>
    <lineage>
        <taxon>Bacteria</taxon>
        <taxon>Pseudomonadati</taxon>
        <taxon>Pseudomonadota</taxon>
        <taxon>Alphaproteobacteria</taxon>
        <taxon>Hyphomicrobiales</taxon>
        <taxon>Methylocystaceae</taxon>
        <taxon>Methylosinus</taxon>
    </lineage>
</organism>
<dbReference type="InterPro" id="IPR038282">
    <property type="entry name" value="DUF2267_sf"/>
</dbReference>
<dbReference type="OrthoDB" id="20942at2"/>
<accession>A0A2U1SV02</accession>
<sequence>MPIPMEYQHASEEFERFLRLVVERTGLATRNQAYTTAQSVLLTFRRRLEISEAIRFAGVLPPVLRAIFVADWDMEEPLRAFSSRAALTEEVRSLRRDHNFSPDSAIVDVAGALRTCVDAVEFDRILATLPPGAGEFWSLAPPG</sequence>
<comment type="caution">
    <text evidence="1">The sequence shown here is derived from an EMBL/GenBank/DDBJ whole genome shotgun (WGS) entry which is preliminary data.</text>
</comment>
<dbReference type="Gene3D" id="1.10.490.110">
    <property type="entry name" value="Uncharacterized conserved protein DUF2267"/>
    <property type="match status" value="1"/>
</dbReference>
<name>A0A2U1SV02_METSR</name>
<dbReference type="InterPro" id="IPR018727">
    <property type="entry name" value="DUF2267"/>
</dbReference>
<dbReference type="EMBL" id="PUIV01000002">
    <property type="protein sequence ID" value="PWB95440.1"/>
    <property type="molecule type" value="Genomic_DNA"/>
</dbReference>
<dbReference type="Pfam" id="PF10025">
    <property type="entry name" value="DUF2267"/>
    <property type="match status" value="1"/>
</dbReference>
<reference evidence="1 2" key="1">
    <citation type="journal article" date="2018" name="Appl. Microbiol. Biotechnol.">
        <title>Co-cultivation of the strictly anaerobic methanogen Methanosarcina barkeri with aerobic methanotrophs in an oxygen-limited membrane bioreactor.</title>
        <authorList>
            <person name="In 't Zandt M.H."/>
            <person name="van den Bosch T.J.M."/>
            <person name="Rijkers R."/>
            <person name="van Kessel M.A.H.J."/>
            <person name="Jetten M.S.M."/>
            <person name="Welte C.U."/>
        </authorList>
    </citation>
    <scope>NUCLEOTIDE SEQUENCE [LARGE SCALE GENOMIC DNA]</scope>
    <source>
        <strain evidence="1 2">DSM 17706</strain>
    </source>
</reference>